<evidence type="ECO:0000256" key="1">
    <source>
        <dbReference type="ARBA" id="ARBA00022857"/>
    </source>
</evidence>
<dbReference type="OrthoDB" id="9771302at2"/>
<accession>A0A1H5DTE6</accession>
<dbReference type="RefSeq" id="WP_092122781.1">
    <property type="nucleotide sequence ID" value="NZ_FNTH01000001.1"/>
</dbReference>
<dbReference type="Gene3D" id="3.40.50.720">
    <property type="entry name" value="NAD(P)-binding Rossmann-like Domain"/>
    <property type="match status" value="1"/>
</dbReference>
<dbReference type="InterPro" id="IPR016040">
    <property type="entry name" value="NAD(P)-bd_dom"/>
</dbReference>
<evidence type="ECO:0000313" key="3">
    <source>
        <dbReference type="EMBL" id="SED82149.1"/>
    </source>
</evidence>
<dbReference type="InterPro" id="IPR051164">
    <property type="entry name" value="NmrA-like_oxidored"/>
</dbReference>
<keyword evidence="1" id="KW-0521">NADP</keyword>
<dbReference type="EMBL" id="FNTH01000001">
    <property type="protein sequence ID" value="SED82149.1"/>
    <property type="molecule type" value="Genomic_DNA"/>
</dbReference>
<dbReference type="SUPFAM" id="SSF51735">
    <property type="entry name" value="NAD(P)-binding Rossmann-fold domains"/>
    <property type="match status" value="1"/>
</dbReference>
<dbReference type="InterPro" id="IPR036291">
    <property type="entry name" value="NAD(P)-bd_dom_sf"/>
</dbReference>
<feature type="domain" description="NAD(P)-binding" evidence="2">
    <location>
        <begin position="7"/>
        <end position="175"/>
    </location>
</feature>
<proteinExistence type="predicted"/>
<dbReference type="PANTHER" id="PTHR42748:SF3">
    <property type="entry name" value="BLL4366 PROTEIN"/>
    <property type="match status" value="1"/>
</dbReference>
<reference evidence="3 4" key="1">
    <citation type="submission" date="2016-10" db="EMBL/GenBank/DDBJ databases">
        <authorList>
            <person name="de Groot N.N."/>
        </authorList>
    </citation>
    <scope>NUCLEOTIDE SEQUENCE [LARGE SCALE GENOMIC DNA]</scope>
    <source>
        <strain evidence="3 4">MT12</strain>
    </source>
</reference>
<evidence type="ECO:0000259" key="2">
    <source>
        <dbReference type="Pfam" id="PF13460"/>
    </source>
</evidence>
<dbReference type="AlphaFoldDB" id="A0A1H5DTE6"/>
<dbReference type="PANTHER" id="PTHR42748">
    <property type="entry name" value="NITROGEN METABOLITE REPRESSION PROTEIN NMRA FAMILY MEMBER"/>
    <property type="match status" value="1"/>
</dbReference>
<evidence type="ECO:0000313" key="4">
    <source>
        <dbReference type="Proteomes" id="UP000198992"/>
    </source>
</evidence>
<name>A0A1H5DTE6_9BRAD</name>
<dbReference type="Pfam" id="PF13460">
    <property type="entry name" value="NAD_binding_10"/>
    <property type="match status" value="1"/>
</dbReference>
<dbReference type="Proteomes" id="UP000198992">
    <property type="component" value="Unassembled WGS sequence"/>
</dbReference>
<gene>
    <name evidence="3" type="ORF">SAMN05444164_5924</name>
</gene>
<sequence length="251" mass="26605">MKIVVIGGTGLVGSRTVAILRQRGHDVVAASPKSGVNTITGEGLKEALAGAAVVIDLANSPSFEDKAVMAFFETSGRNLLAAEAPAGVKHHIALSIVGTDRTPENGYFRAKVAQEKLIEASGIPYTIIRATQFMEFVGAIADAGAVGNTVRLSPGLFQPIAAEDVSALVADVALEPPRNGIVEIAGPERAPFNEIVARYLKTIGDPRQVVRDPDALYWGGRVEEHSLVPLGEARLGRIDLNEWLRRSRPAA</sequence>
<organism evidence="3 4">
    <name type="scientific">Bradyrhizobium erythrophlei</name>
    <dbReference type="NCBI Taxonomy" id="1437360"/>
    <lineage>
        <taxon>Bacteria</taxon>
        <taxon>Pseudomonadati</taxon>
        <taxon>Pseudomonadota</taxon>
        <taxon>Alphaproteobacteria</taxon>
        <taxon>Hyphomicrobiales</taxon>
        <taxon>Nitrobacteraceae</taxon>
        <taxon>Bradyrhizobium</taxon>
    </lineage>
</organism>
<protein>
    <submittedName>
        <fullName evidence="3">Uncharacterized conserved protein YbjT, contains NAD(P)-binding and DUF2867 domains</fullName>
    </submittedName>
</protein>